<proteinExistence type="predicted"/>
<dbReference type="Gene3D" id="3.40.50.1820">
    <property type="entry name" value="alpha/beta hydrolase"/>
    <property type="match status" value="1"/>
</dbReference>
<keyword evidence="2" id="KW-0378">Hydrolase</keyword>
<dbReference type="PANTHER" id="PTHR11614">
    <property type="entry name" value="PHOSPHOLIPASE-RELATED"/>
    <property type="match status" value="1"/>
</dbReference>
<protein>
    <submittedName>
        <fullName evidence="2">Phospholipase ytpA</fullName>
        <ecNumber evidence="2">3.1.1.-</ecNumber>
    </submittedName>
</protein>
<organism evidence="2 3">
    <name type="scientific">Cutibacterium granulosum</name>
    <dbReference type="NCBI Taxonomy" id="33011"/>
    <lineage>
        <taxon>Bacteria</taxon>
        <taxon>Bacillati</taxon>
        <taxon>Actinomycetota</taxon>
        <taxon>Actinomycetes</taxon>
        <taxon>Propionibacteriales</taxon>
        <taxon>Propionibacteriaceae</taxon>
        <taxon>Cutibacterium</taxon>
    </lineage>
</organism>
<dbReference type="SUPFAM" id="SSF53474">
    <property type="entry name" value="alpha/beta-Hydrolases"/>
    <property type="match status" value="1"/>
</dbReference>
<dbReference type="InterPro" id="IPR051044">
    <property type="entry name" value="MAG_DAG_Lipase"/>
</dbReference>
<dbReference type="Proteomes" id="UP000215332">
    <property type="component" value="Chromosome 1"/>
</dbReference>
<dbReference type="AlphaFoldDB" id="A0A239WF62"/>
<dbReference type="EC" id="3.1.1.-" evidence="2"/>
<accession>A0A239WF62</accession>
<dbReference type="InterPro" id="IPR022742">
    <property type="entry name" value="Hydrolase_4"/>
</dbReference>
<evidence type="ECO:0000259" key="1">
    <source>
        <dbReference type="Pfam" id="PF12146"/>
    </source>
</evidence>
<evidence type="ECO:0000313" key="3">
    <source>
        <dbReference type="Proteomes" id="UP000215332"/>
    </source>
</evidence>
<reference evidence="2 3" key="1">
    <citation type="submission" date="2017-06" db="EMBL/GenBank/DDBJ databases">
        <authorList>
            <consortium name="Pathogen Informatics"/>
        </authorList>
    </citation>
    <scope>NUCLEOTIDE SEQUENCE [LARGE SCALE GENOMIC DNA]</scope>
    <source>
        <strain evidence="2 3">NCTC11865</strain>
    </source>
</reference>
<dbReference type="EMBL" id="LT906441">
    <property type="protein sequence ID" value="SNV33151.1"/>
    <property type="molecule type" value="Genomic_DNA"/>
</dbReference>
<dbReference type="InterPro" id="IPR029058">
    <property type="entry name" value="AB_hydrolase_fold"/>
</dbReference>
<dbReference type="eggNOG" id="COG2267">
    <property type="taxonomic scope" value="Bacteria"/>
</dbReference>
<sequence>MDTITLTADDGAQIDVLIWRPGCQPRGFIQLVHGFAEYAARYDEFARCLAQSGWLVVANDHRGHGPRALADGTLGQAPDRGYHQIVDDLCRVTDDVRSQHPKLPWILVGHSMGSFLARIVAARRGREMTALVLLGTGASAGPLAKVARGAATSQIVMAGEDSASRVMETLIFGSMNLRFRPVRTRFDWLSRQASEVDAYCNDPLCGFTASVGLYRELVRLSETSNSSTILRAIPPRLPVLLMSGDSDPVGGNGRGVRRVAGELTANGVLQVDVHLEPDARHELLHERDREQTYRLLETWIGKTVEARSDHPRCAVSPR</sequence>
<evidence type="ECO:0000313" key="2">
    <source>
        <dbReference type="EMBL" id="SNV33151.1"/>
    </source>
</evidence>
<dbReference type="KEGG" id="cgrn:4412665_00911"/>
<feature type="domain" description="Serine aminopeptidase S33" evidence="1">
    <location>
        <begin position="24"/>
        <end position="288"/>
    </location>
</feature>
<gene>
    <name evidence="2" type="primary">ytpA_2</name>
    <name evidence="2" type="ORF">SAMEA4412665_00911</name>
</gene>
<dbReference type="Pfam" id="PF12146">
    <property type="entry name" value="Hydrolase_4"/>
    <property type="match status" value="1"/>
</dbReference>
<dbReference type="GO" id="GO:0016787">
    <property type="term" value="F:hydrolase activity"/>
    <property type="evidence" value="ECO:0007669"/>
    <property type="project" value="UniProtKB-KW"/>
</dbReference>
<name>A0A239WF62_9ACTN</name>
<dbReference type="RefSeq" id="WP_065861002.1">
    <property type="nucleotide sequence ID" value="NZ_LT906441.1"/>
</dbReference>